<sequence>MKGWSKTEDEDTVVFEFLHSPYTLPKLALSVATGLNFSVAVYNWFLPDNHPIYNNHKRSLKHTTISTLMSTLEGAKICDGLTKDEHANAMCEDPSPSGSSSLMRHTIPIERKHYEEDGPPFQAHVFIRSENCELLCDDILCSSCMKQERFLGKMKESNDKRTVEPLKSNAPLSGSSKERLVATVQKQRIVCKELEGRIAELEKEIERNSIPIDETMEKDILAILADDGDEVTPHMKVFWEQHRKLLSIPKFGRRYHPHIIRFCLSVHAKSPAAYRELRDSGILVLPSERTLRDYRNVFKPRAGFHPENIERLRNQTSQYFDIQRYVIISFDEMKIQSKLVFDKHSNELIGFVDLGEEELNVSSGSSDLATHALVFFVRGAASNLKYALGYFLTKDVTSYQIMPLFWKAVSVLEMSCNLWVCAAVSDGASPNRLFYEQHADLVEPGGDVVNYTPNLFAPDRNIFFFSDTPHLLKTTRNCLYNSGSGKRTRYMWNNEQYMLWDHVAKLYYSDLDSGLHQLPKLTVDHIILKSYSKMKFSLAVQVLSNAVAQALQRHYSSGEAGETARLCKMMNDFFDCMNVRSTTEHQKKRNALLAPYRRADDERFDWLQNVFLDYLKSWKSSTEAREGDFSNDDRGRMFISKQTFNGLKMTVTSAIAVTKFLLSEGFEFVLTERFCQDDVEEYFGYQRAQGRRSDNPTTAEFGYNDLKIATLRDVAPQSVQGNVSGRHSGKKSKWYGVSEEPLPKKKPTKKTK</sequence>
<comment type="caution">
    <text evidence="4">The sequence shown here is derived from an EMBL/GenBank/DDBJ whole genome shotgun (WGS) entry which is preliminary data.</text>
</comment>
<evidence type="ECO:0000313" key="4">
    <source>
        <dbReference type="EMBL" id="CAB4030332.1"/>
    </source>
</evidence>
<name>A0A7D9LDP2_PARCT</name>
<evidence type="ECO:0000259" key="2">
    <source>
        <dbReference type="Pfam" id="PF21787"/>
    </source>
</evidence>
<dbReference type="InterPro" id="IPR048365">
    <property type="entry name" value="TNP-like_RNaseH_N"/>
</dbReference>
<dbReference type="EMBL" id="CACRXK020016785">
    <property type="protein sequence ID" value="CAB4030332.1"/>
    <property type="molecule type" value="Genomic_DNA"/>
</dbReference>
<dbReference type="AlphaFoldDB" id="A0A7D9LDP2"/>
<feature type="domain" description="Transposable element P transposase-like GTP-binding insertion" evidence="3">
    <location>
        <begin position="470"/>
        <end position="588"/>
    </location>
</feature>
<dbReference type="OrthoDB" id="5977345at2759"/>
<proteinExistence type="predicted"/>
<protein>
    <submittedName>
        <fullName evidence="4">Transposable element P transposase</fullName>
    </submittedName>
</protein>
<dbReference type="Pfam" id="PF21788">
    <property type="entry name" value="TNP-like_GBD"/>
    <property type="match status" value="1"/>
</dbReference>
<evidence type="ECO:0000313" key="5">
    <source>
        <dbReference type="Proteomes" id="UP001152795"/>
    </source>
</evidence>
<accession>A0A7D9LDP2</accession>
<gene>
    <name evidence="4" type="ORF">PACLA_8A052650</name>
</gene>
<dbReference type="Pfam" id="PF21787">
    <property type="entry name" value="TNP-like_RNaseH_N"/>
    <property type="match status" value="1"/>
</dbReference>
<evidence type="ECO:0000259" key="3">
    <source>
        <dbReference type="Pfam" id="PF21788"/>
    </source>
</evidence>
<dbReference type="Proteomes" id="UP001152795">
    <property type="component" value="Unassembled WGS sequence"/>
</dbReference>
<reference evidence="4" key="1">
    <citation type="submission" date="2020-04" db="EMBL/GenBank/DDBJ databases">
        <authorList>
            <person name="Alioto T."/>
            <person name="Alioto T."/>
            <person name="Gomez Garrido J."/>
        </authorList>
    </citation>
    <scope>NUCLEOTIDE SEQUENCE</scope>
    <source>
        <strain evidence="4">A484AB</strain>
    </source>
</reference>
<evidence type="ECO:0000256" key="1">
    <source>
        <dbReference type="SAM" id="MobiDB-lite"/>
    </source>
</evidence>
<feature type="domain" description="Transposable element P transposase-like RNase H" evidence="2">
    <location>
        <begin position="302"/>
        <end position="433"/>
    </location>
</feature>
<dbReference type="InterPro" id="IPR048366">
    <property type="entry name" value="TNP-like_GBD"/>
</dbReference>
<keyword evidence="5" id="KW-1185">Reference proteome</keyword>
<organism evidence="4 5">
    <name type="scientific">Paramuricea clavata</name>
    <name type="common">Red gorgonian</name>
    <name type="synonym">Violescent sea-whip</name>
    <dbReference type="NCBI Taxonomy" id="317549"/>
    <lineage>
        <taxon>Eukaryota</taxon>
        <taxon>Metazoa</taxon>
        <taxon>Cnidaria</taxon>
        <taxon>Anthozoa</taxon>
        <taxon>Octocorallia</taxon>
        <taxon>Malacalcyonacea</taxon>
        <taxon>Plexauridae</taxon>
        <taxon>Paramuricea</taxon>
    </lineage>
</organism>
<feature type="region of interest" description="Disordered" evidence="1">
    <location>
        <begin position="717"/>
        <end position="752"/>
    </location>
</feature>